<dbReference type="GO" id="GO:0005096">
    <property type="term" value="F:GTPase activator activity"/>
    <property type="evidence" value="ECO:0007669"/>
    <property type="project" value="UniProtKB-KW"/>
</dbReference>
<dbReference type="InterPro" id="IPR035974">
    <property type="entry name" value="Rap/Ran-GAP_sf"/>
</dbReference>
<reference evidence="6" key="1">
    <citation type="journal article" date="2010" name="Nature">
        <title>The Amphimedon queenslandica genome and the evolution of animal complexity.</title>
        <authorList>
            <person name="Srivastava M."/>
            <person name="Simakov O."/>
            <person name="Chapman J."/>
            <person name="Fahey B."/>
            <person name="Gauthier M.E."/>
            <person name="Mitros T."/>
            <person name="Richards G.S."/>
            <person name="Conaco C."/>
            <person name="Dacre M."/>
            <person name="Hellsten U."/>
            <person name="Larroux C."/>
            <person name="Putnam N.H."/>
            <person name="Stanke M."/>
            <person name="Adamska M."/>
            <person name="Darling A."/>
            <person name="Degnan S.M."/>
            <person name="Oakley T.H."/>
            <person name="Plachetzki D.C."/>
            <person name="Zhai Y."/>
            <person name="Adamski M."/>
            <person name="Calcino A."/>
            <person name="Cummins S.F."/>
            <person name="Goodstein D.M."/>
            <person name="Harris C."/>
            <person name="Jackson D.J."/>
            <person name="Leys S.P."/>
            <person name="Shu S."/>
            <person name="Woodcroft B.J."/>
            <person name="Vervoort M."/>
            <person name="Kosik K.S."/>
            <person name="Manning G."/>
            <person name="Degnan B.M."/>
            <person name="Rokhsar D.S."/>
        </authorList>
    </citation>
    <scope>NUCLEOTIDE SEQUENCE [LARGE SCALE GENOMIC DNA]</scope>
</reference>
<reference evidence="5" key="2">
    <citation type="submission" date="2017-05" db="UniProtKB">
        <authorList>
            <consortium name="EnsemblMetazoa"/>
        </authorList>
    </citation>
    <scope>IDENTIFICATION</scope>
</reference>
<dbReference type="Proteomes" id="UP000007879">
    <property type="component" value="Unassembled WGS sequence"/>
</dbReference>
<evidence type="ECO:0000313" key="5">
    <source>
        <dbReference type="EnsemblMetazoa" id="Aqu2.1.29512_001"/>
    </source>
</evidence>
<dbReference type="GO" id="GO:0051056">
    <property type="term" value="P:regulation of small GTPase mediated signal transduction"/>
    <property type="evidence" value="ECO:0007669"/>
    <property type="project" value="InterPro"/>
</dbReference>
<dbReference type="PANTHER" id="PTHR10063:SF11">
    <property type="entry name" value="RHO GTPASE-ACTIVATING PROTEIN CG5521-RELATED"/>
    <property type="match status" value="1"/>
</dbReference>
<dbReference type="PROSITE" id="PS50085">
    <property type="entry name" value="RAPGAP"/>
    <property type="match status" value="1"/>
</dbReference>
<feature type="region of interest" description="Disordered" evidence="3">
    <location>
        <begin position="726"/>
        <end position="782"/>
    </location>
</feature>
<proteinExistence type="predicted"/>
<organism evidence="5">
    <name type="scientific">Amphimedon queenslandica</name>
    <name type="common">Sponge</name>
    <dbReference type="NCBI Taxonomy" id="400682"/>
    <lineage>
        <taxon>Eukaryota</taxon>
        <taxon>Metazoa</taxon>
        <taxon>Porifera</taxon>
        <taxon>Demospongiae</taxon>
        <taxon>Heteroscleromorpha</taxon>
        <taxon>Haplosclerida</taxon>
        <taxon>Niphatidae</taxon>
        <taxon>Amphimedon</taxon>
    </lineage>
</organism>
<dbReference type="KEGG" id="aqu:100634985"/>
<dbReference type="InterPro" id="IPR027107">
    <property type="entry name" value="Tuberin/Ral-act_asu"/>
</dbReference>
<dbReference type="eggNOG" id="KOG3686">
    <property type="taxonomic scope" value="Eukaryota"/>
</dbReference>
<feature type="region of interest" description="Disordered" evidence="3">
    <location>
        <begin position="373"/>
        <end position="394"/>
    </location>
</feature>
<accession>A0A1X7UQ25</accession>
<feature type="region of interest" description="Disordered" evidence="3">
    <location>
        <begin position="909"/>
        <end position="1016"/>
    </location>
</feature>
<keyword evidence="1" id="KW-0343">GTPase activation</keyword>
<feature type="region of interest" description="Disordered" evidence="3">
    <location>
        <begin position="1051"/>
        <end position="1071"/>
    </location>
</feature>
<evidence type="ECO:0000313" key="6">
    <source>
        <dbReference type="Proteomes" id="UP000007879"/>
    </source>
</evidence>
<feature type="compositionally biased region" description="Polar residues" evidence="3">
    <location>
        <begin position="726"/>
        <end position="738"/>
    </location>
</feature>
<gene>
    <name evidence="5" type="primary">100634985</name>
</gene>
<feature type="compositionally biased region" description="Polar residues" evidence="3">
    <location>
        <begin position="937"/>
        <end position="952"/>
    </location>
</feature>
<protein>
    <recommendedName>
        <fullName evidence="4">Rap-GAP domain-containing protein</fullName>
    </recommendedName>
</protein>
<dbReference type="SUPFAM" id="SSF111347">
    <property type="entry name" value="Rap/Ran-GAP"/>
    <property type="match status" value="1"/>
</dbReference>
<dbReference type="InterPro" id="IPR000331">
    <property type="entry name" value="Rap/Ran_GAP_dom"/>
</dbReference>
<feature type="region of interest" description="Disordered" evidence="3">
    <location>
        <begin position="1326"/>
        <end position="1347"/>
    </location>
</feature>
<name>A0A1X7UQ25_AMPQE</name>
<feature type="region of interest" description="Disordered" evidence="3">
    <location>
        <begin position="2083"/>
        <end position="2107"/>
    </location>
</feature>
<feature type="compositionally biased region" description="Basic and acidic residues" evidence="3">
    <location>
        <begin position="981"/>
        <end position="1001"/>
    </location>
</feature>
<feature type="region of interest" description="Disordered" evidence="3">
    <location>
        <begin position="1483"/>
        <end position="1507"/>
    </location>
</feature>
<feature type="region of interest" description="Disordered" evidence="3">
    <location>
        <begin position="663"/>
        <end position="685"/>
    </location>
</feature>
<dbReference type="InterPro" id="IPR046859">
    <property type="entry name" value="RGPA/RALGAPB_N"/>
</dbReference>
<dbReference type="SUPFAM" id="SSF48371">
    <property type="entry name" value="ARM repeat"/>
    <property type="match status" value="1"/>
</dbReference>
<feature type="domain" description="Rap-GAP" evidence="4">
    <location>
        <begin position="1810"/>
        <end position="2017"/>
    </location>
</feature>
<dbReference type="Gene3D" id="3.40.50.11210">
    <property type="entry name" value="Rap/Ran-GAP"/>
    <property type="match status" value="1"/>
</dbReference>
<feature type="compositionally biased region" description="Gly residues" evidence="3">
    <location>
        <begin position="755"/>
        <end position="768"/>
    </location>
</feature>
<dbReference type="Pfam" id="PF20412">
    <property type="entry name" value="RALGAPB_N"/>
    <property type="match status" value="1"/>
</dbReference>
<dbReference type="GO" id="GO:0005737">
    <property type="term" value="C:cytoplasm"/>
    <property type="evidence" value="ECO:0007669"/>
    <property type="project" value="TreeGrafter"/>
</dbReference>
<dbReference type="EnsemblMetazoa" id="XM_019997517.1">
    <property type="protein sequence ID" value="XP_019853076.1"/>
    <property type="gene ID" value="LOC100634985"/>
</dbReference>
<keyword evidence="6" id="KW-1185">Reference proteome</keyword>
<dbReference type="InterPro" id="IPR016024">
    <property type="entry name" value="ARM-type_fold"/>
</dbReference>
<keyword evidence="2" id="KW-0597">Phosphoprotein</keyword>
<dbReference type="Pfam" id="PF02145">
    <property type="entry name" value="Rap_GAP"/>
    <property type="match status" value="1"/>
</dbReference>
<feature type="compositionally biased region" description="Polar residues" evidence="3">
    <location>
        <begin position="921"/>
        <end position="930"/>
    </location>
</feature>
<dbReference type="GO" id="GO:0005634">
    <property type="term" value="C:nucleus"/>
    <property type="evidence" value="ECO:0007669"/>
    <property type="project" value="InterPro"/>
</dbReference>
<feature type="compositionally biased region" description="Polar residues" evidence="3">
    <location>
        <begin position="1002"/>
        <end position="1016"/>
    </location>
</feature>
<evidence type="ECO:0000256" key="3">
    <source>
        <dbReference type="SAM" id="MobiDB-lite"/>
    </source>
</evidence>
<dbReference type="FunFam" id="3.40.50.11210:FF:000001">
    <property type="entry name" value="Ral GTPase-activating protein subunit alpha-1 isoform 1"/>
    <property type="match status" value="1"/>
</dbReference>
<dbReference type="STRING" id="400682.A0A1X7UQ25"/>
<evidence type="ECO:0000259" key="4">
    <source>
        <dbReference type="PROSITE" id="PS50085"/>
    </source>
</evidence>
<dbReference type="EnsemblMetazoa" id="Aqu2.1.29512_001">
    <property type="protein sequence ID" value="Aqu2.1.29512_001"/>
    <property type="gene ID" value="Aqu2.1.29512"/>
</dbReference>
<sequence>MYLGRKKPSSEHAAHIKRFLNMNNEPLRRLKALRNGLDKVSVGECKQILSEYSAAAFYVFHSSFTMMESQIRERVSKGRAISDQLREMMEVILPSLERLIILLPELVQQKWQYNSICLIIRKLLHPDNTIELRQYGIKLIVLWLQSLQDKAGDACIELLASAIPHFPPKKTPLGLPMETTPLTTPSSSHSLCERYGRYSSNETPPDRHDWVSTRIIQPLCVAQNVSSDPALSLMEYLLTTLTTQVGRLKWTDPANHAKGFSFLFFQFKLFYLVCLYKNFRSDAGLYSPIPPPTIKLPSVNMVSPPAPPAIKRSDESVGVWQKQPASSKHASSVSAVIKLDYDTSDPIYDTLRQLILKFVLKWIMPGFHSNRPGSIQPKVASPSPALASSDQSFTPEPQEMMREMWLSSRDNVNLLFEICHQAFHLPLSHPGVVNKLTELYSSWVQDSNKPLFMEAPAPPIIVSSLPVSPTPPPAPSLSVLPWEAISGYSKFDRSDVRAGLQSSLKMFIAHTSQLFLHQQSGSNGHQLEIQVDSGRRILKLYQEIVQQWTLDGETWLYLLSVLLHLTITLLYDESSPPPENRDTSLGGSIADQLLQTLLVSYVRCSMVMLIPSDYWNNLWSVLSSLTQWKEVIAQWKDVMRNTTHCLSRVVYQIDLDHLPLNHISDTHRPRTRTTGSAGEWSRKKSFSEYRPLPPQLSHSSIDIPSTIDSVPINRRLVKASTYDMTTNSVSSLTPPNNIDKNRRSSSPAVPRSATGRGGGGGGGGGGDKTGSTSLSPLGGVGGEAKRIFSKELTILEDEDSQTDTTTGGLDEAVSGASLYDEEVGVSDYKETPSTNILSSRGSSPIDTAPASSDSVLIVNSHTNLSPEPIDHTQLVSINVTTPSGGNIINEEGGADPNQLTEAVSLVISNEDVSSESESHTPDQTLHSTLPEQPIPISFSSPVKDQAPPSQSHPLRRSNSDSTAARPVFRRQDCARSTSRSRSPDPRYSVERDHTSSDRVSSDHTPSGTTQSTCSESSFNQYIPEQKPRAPITWLQTSHTPLAPIAHVKSEPSPTMLVHGSTSPDRPLPPQVAEGEGKWTNVSVSLVWECMLRILGDINKIESNINHSLALHCIAEVWSRLEEIESNLGISLDNKVTPTLPPYMPPLQVFLPWVIKACSLPHNYQEGRKLAYQLLCDMILRHSDSSKVSQAVLPHFYRLVHTGLQPISDVINVTVKNGSHLLSYGLSGSSILLHDILVGCSHLLNSKATEVPRLETMSLLGSMYYILRQYSSTALPVPVSGGDTVLGEHLKEKLISTLYNSATKESNRQSRILALYQVGMMVYSELTSPTSSTPSSSSSHTHSAPKPSKLVPEGIDILLATLKFPDSSLSLSSLDMLTLLAEGGGASQQLKSHFPSYVLRLIKGLTSACAHLLSSSLRKNKVIISTLLCLRDWLMSLSINDNVDSTLLPEAALKDVFKVVYAAANIHEDTLELDSISSPVNLSLGPLDVPPSRSGKSTKTRHENEGGDSEDITIVARSVLSHLMNFLCHYPFMSGAACLSSTVCSYHDSPSLQYLDELSIEIFDSPRVQFFSINGNAILAVVEIPAQSKGLPINTASSNYQCRLILRDITGKYCWDASILHGSRDTVNNNEDIIDSSGSLPLIKEAESYDSLLSLSEDTDHSSPLSSRLHPSLSDPLIPPSWVTTPTTSGTDLLNELLVHVETTSPECLLFPGVGLAEPAPSCDEPTGPIGSLLENLLESQYQNELDHQIRVESLPCMHCQTVTEPEALPSSFPFYYCRLFLSHTGYMSWQKRNNIELIEKTEQLVRELKHLDSTQAQCRQTYKVAVLYVANGQEDKASILSNAKGSHDFEEFVSGLGWEVDMRTHQGYAGGLSSSYTAGISMTYFASSTEEILFHVSTRMPATSGTDFDHKVRHLGNDEVHIVWSEHWRDYRRSILKTQFADVLLIIYPLPNGLYRIQIDKKNNIQFGPLYDGIVVDGSSLSHLVRATAINALRVMRTPLFMYRGKYEDRWKYIQSVTSRTVPSTYEDFIQSVIHPQAKATPTHPPLKLVLSATSTQQNELSSNRLSTPPPLLSSLETRWTLGSFEPSHQPTNNEDMDECPNSQTQTDHILPVGEELSLEGSLGCHDNVTIDTNPQT</sequence>
<feature type="compositionally biased region" description="Low complexity" evidence="3">
    <location>
        <begin position="744"/>
        <end position="753"/>
    </location>
</feature>
<dbReference type="PANTHER" id="PTHR10063">
    <property type="entry name" value="TUBERIN"/>
    <property type="match status" value="1"/>
</dbReference>
<evidence type="ECO:0000256" key="1">
    <source>
        <dbReference type="ARBA" id="ARBA00022468"/>
    </source>
</evidence>
<evidence type="ECO:0000256" key="2">
    <source>
        <dbReference type="ARBA" id="ARBA00022553"/>
    </source>
</evidence>
<dbReference type="EnsemblMetazoa" id="XM_019997516.1">
    <property type="protein sequence ID" value="XP_019853075.1"/>
    <property type="gene ID" value="LOC100634985"/>
</dbReference>
<dbReference type="InParanoid" id="A0A1X7UQ25"/>
<dbReference type="OrthoDB" id="19311at2759"/>